<keyword evidence="21" id="KW-1185">Reference proteome</keyword>
<evidence type="ECO:0000313" key="20">
    <source>
        <dbReference type="EMBL" id="KOS16317.1"/>
    </source>
</evidence>
<feature type="site" description="mRNA cap binding" evidence="17">
    <location>
        <position position="153"/>
    </location>
</feature>
<dbReference type="EMBL" id="LGAV01000001">
    <property type="protein sequence ID" value="KOS16317.1"/>
    <property type="molecule type" value="Genomic_DNA"/>
</dbReference>
<dbReference type="RefSeq" id="XP_017993949.1">
    <property type="nucleotide sequence ID" value="XM_018138015.1"/>
</dbReference>
<dbReference type="Gene3D" id="3.40.50.150">
    <property type="entry name" value="Vaccinia Virus protein VP39"/>
    <property type="match status" value="1"/>
</dbReference>
<dbReference type="InterPro" id="IPR029063">
    <property type="entry name" value="SAM-dependent_MTases_sf"/>
</dbReference>
<feature type="binding site" evidence="16">
    <location>
        <position position="230"/>
    </location>
    <ligand>
        <name>S-adenosyl-L-methionine</name>
        <dbReference type="ChEBI" id="CHEBI:59789"/>
    </ligand>
</feature>
<accession>A0A0M8MTA7</accession>
<evidence type="ECO:0000256" key="11">
    <source>
        <dbReference type="ARBA" id="ARBA00032772"/>
    </source>
</evidence>
<dbReference type="GeneID" id="28729891"/>
<dbReference type="SUPFAM" id="SSF53335">
    <property type="entry name" value="S-adenosyl-L-methionine-dependent methyltransferases"/>
    <property type="match status" value="1"/>
</dbReference>
<evidence type="ECO:0000256" key="5">
    <source>
        <dbReference type="ARBA" id="ARBA00022664"/>
    </source>
</evidence>
<comment type="caution">
    <text evidence="20">The sequence shown here is derived from an EMBL/GenBank/DDBJ whole genome shotgun (WGS) entry which is preliminary data.</text>
</comment>
<feature type="binding site" evidence="16">
    <location>
        <position position="172"/>
    </location>
    <ligand>
        <name>S-adenosyl-L-methionine</name>
        <dbReference type="ChEBI" id="CHEBI:59789"/>
    </ligand>
</feature>
<comment type="catalytic activity">
    <reaction evidence="13">
        <text>a 5'-end (5'-triphosphoguanosine)-ribonucleoside in mRNA + S-adenosyl-L-methionine = a 5'-end (N(7)-methyl 5'-triphosphoguanosine)-ribonucleoside in mRNA + S-adenosyl-L-homocysteine</text>
        <dbReference type="Rhea" id="RHEA:67008"/>
        <dbReference type="Rhea" id="RHEA-COMP:17166"/>
        <dbReference type="Rhea" id="RHEA-COMP:17167"/>
        <dbReference type="ChEBI" id="CHEBI:57856"/>
        <dbReference type="ChEBI" id="CHEBI:59789"/>
        <dbReference type="ChEBI" id="CHEBI:156461"/>
        <dbReference type="ChEBI" id="CHEBI:167617"/>
        <dbReference type="EC" id="2.1.1.56"/>
    </reaction>
</comment>
<proteinExistence type="inferred from homology"/>
<evidence type="ECO:0000256" key="10">
    <source>
        <dbReference type="ARBA" id="ARBA00023242"/>
    </source>
</evidence>
<evidence type="ECO:0000256" key="17">
    <source>
        <dbReference type="PIRSR" id="PIRSR028762-2"/>
    </source>
</evidence>
<dbReference type="STRING" id="77020.A0A0M8MTA7"/>
<feature type="site" description="mRNA cap binding" evidence="17">
    <location>
        <position position="317"/>
    </location>
</feature>
<dbReference type="InterPro" id="IPR004971">
    <property type="entry name" value="mRNA_G-N7_MeTrfase_dom"/>
</dbReference>
<dbReference type="EC" id="2.1.1.56" evidence="3 15"/>
<dbReference type="PANTHER" id="PTHR12189:SF2">
    <property type="entry name" value="MRNA CAP GUANINE-N7 METHYLTRANSFERASE"/>
    <property type="match status" value="1"/>
</dbReference>
<reference evidence="20 21" key="1">
    <citation type="submission" date="2015-07" db="EMBL/GenBank/DDBJ databases">
        <title>Draft Genome Sequence of Malassezia furfur CBS1878 and Malassezia pachydermatis CBS1879.</title>
        <authorList>
            <person name="Triana S."/>
            <person name="Ohm R."/>
            <person name="Gonzalez A."/>
            <person name="DeCock H."/>
            <person name="Restrepo S."/>
            <person name="Celis A."/>
        </authorList>
    </citation>
    <scope>NUCLEOTIDE SEQUENCE [LARGE SCALE GENOMIC DNA]</scope>
    <source>
        <strain evidence="20 21">CBS 1879</strain>
    </source>
</reference>
<dbReference type="OrthoDB" id="10248867at2759"/>
<dbReference type="VEuPathDB" id="FungiDB:Malapachy_3547"/>
<evidence type="ECO:0000256" key="18">
    <source>
        <dbReference type="SAM" id="MobiDB-lite"/>
    </source>
</evidence>
<dbReference type="PANTHER" id="PTHR12189">
    <property type="entry name" value="MRNA GUANINE-7- METHYLTRANSFERASE"/>
    <property type="match status" value="1"/>
</dbReference>
<dbReference type="CDD" id="cd02440">
    <property type="entry name" value="AdoMet_MTases"/>
    <property type="match status" value="1"/>
</dbReference>
<evidence type="ECO:0000256" key="1">
    <source>
        <dbReference type="ARBA" id="ARBA00003378"/>
    </source>
</evidence>
<keyword evidence="4 15" id="KW-0489">Methyltransferase</keyword>
<feature type="binding site" evidence="16">
    <location>
        <position position="225"/>
    </location>
    <ligand>
        <name>S-adenosyl-L-methionine</name>
        <dbReference type="ChEBI" id="CHEBI:59789"/>
    </ligand>
</feature>
<evidence type="ECO:0000256" key="12">
    <source>
        <dbReference type="ARBA" id="ARBA00033387"/>
    </source>
</evidence>
<feature type="binding site" evidence="16">
    <location>
        <position position="150"/>
    </location>
    <ligand>
        <name>S-adenosyl-L-methionine</name>
        <dbReference type="ChEBI" id="CHEBI:59789"/>
    </ligand>
</feature>
<evidence type="ECO:0000256" key="8">
    <source>
        <dbReference type="ARBA" id="ARBA00022884"/>
    </source>
</evidence>
<comment type="function">
    <text evidence="1">Responsible for methylating the 5'-cap structure of mRNAs.</text>
</comment>
<evidence type="ECO:0000256" key="16">
    <source>
        <dbReference type="PIRSR" id="PIRSR028762-1"/>
    </source>
</evidence>
<dbReference type="GO" id="GO:0003723">
    <property type="term" value="F:RNA binding"/>
    <property type="evidence" value="ECO:0007669"/>
    <property type="project" value="UniProtKB-KW"/>
</dbReference>
<comment type="similarity">
    <text evidence="15">Belongs to the class I-like SAM-binding methyltransferase superfamily. mRNA cap 0 methyltransferase family.</text>
</comment>
<evidence type="ECO:0000259" key="19">
    <source>
        <dbReference type="PROSITE" id="PS51562"/>
    </source>
</evidence>
<feature type="region of interest" description="Disordered" evidence="18">
    <location>
        <begin position="1"/>
        <end position="91"/>
    </location>
</feature>
<name>A0A0M8MTA7_9BASI</name>
<keyword evidence="8 15" id="KW-0694">RNA-binding</keyword>
<keyword evidence="5 15" id="KW-0507">mRNA processing</keyword>
<evidence type="ECO:0000256" key="4">
    <source>
        <dbReference type="ARBA" id="ARBA00022603"/>
    </source>
</evidence>
<keyword evidence="7 15" id="KW-0949">S-adenosyl-L-methionine</keyword>
<feature type="binding site" evidence="16">
    <location>
        <position position="126"/>
    </location>
    <ligand>
        <name>S-adenosyl-L-methionine</name>
        <dbReference type="ChEBI" id="CHEBI:59789"/>
    </ligand>
</feature>
<dbReference type="AlphaFoldDB" id="A0A0M8MTA7"/>
<feature type="binding site" evidence="16">
    <location>
        <position position="200"/>
    </location>
    <ligand>
        <name>S-adenosyl-L-methionine</name>
        <dbReference type="ChEBI" id="CHEBI:59789"/>
    </ligand>
</feature>
<protein>
    <recommendedName>
        <fullName evidence="14 15">mRNA cap guanine-N(7) methyltransferase</fullName>
        <ecNumber evidence="3 15">2.1.1.56</ecNumber>
    </recommendedName>
    <alternativeName>
        <fullName evidence="11 15">mRNA (guanine-N(7))-methyltransferase</fullName>
    </alternativeName>
    <alternativeName>
        <fullName evidence="12 15">mRNA cap methyltransferase</fullName>
    </alternativeName>
</protein>
<comment type="subcellular location">
    <subcellularLocation>
        <location evidence="2 15">Nucleus</location>
    </subcellularLocation>
</comment>
<feature type="site" description="mRNA cap binding" evidence="17">
    <location>
        <position position="399"/>
    </location>
</feature>
<feature type="site" description="mRNA cap binding" evidence="17">
    <location>
        <position position="159"/>
    </location>
</feature>
<gene>
    <name evidence="20" type="ORF">Malapachy_3547</name>
</gene>
<feature type="compositionally biased region" description="Basic and acidic residues" evidence="18">
    <location>
        <begin position="1"/>
        <end position="26"/>
    </location>
</feature>
<feature type="binding site" evidence="17">
    <location>
        <begin position="122"/>
        <end position="123"/>
    </location>
    <ligand>
        <name>mRNA</name>
        <dbReference type="ChEBI" id="CHEBI:33699"/>
    </ligand>
</feature>
<keyword evidence="9 15" id="KW-0506">mRNA capping</keyword>
<dbReference type="GO" id="GO:0005634">
    <property type="term" value="C:nucleus"/>
    <property type="evidence" value="ECO:0007669"/>
    <property type="project" value="UniProtKB-SubCell"/>
</dbReference>
<evidence type="ECO:0000256" key="2">
    <source>
        <dbReference type="ARBA" id="ARBA00004123"/>
    </source>
</evidence>
<evidence type="ECO:0000256" key="14">
    <source>
        <dbReference type="ARBA" id="ARBA00049739"/>
    </source>
</evidence>
<feature type="site" description="mRNA cap binding" evidence="17">
    <location>
        <position position="229"/>
    </location>
</feature>
<evidence type="ECO:0000256" key="6">
    <source>
        <dbReference type="ARBA" id="ARBA00022679"/>
    </source>
</evidence>
<evidence type="ECO:0000256" key="7">
    <source>
        <dbReference type="ARBA" id="ARBA00022691"/>
    </source>
</evidence>
<dbReference type="Pfam" id="PF03291">
    <property type="entry name" value="mRNA_G-N7_MeTrfase"/>
    <property type="match status" value="1"/>
</dbReference>
<evidence type="ECO:0000256" key="3">
    <source>
        <dbReference type="ARBA" id="ARBA00011926"/>
    </source>
</evidence>
<dbReference type="Proteomes" id="UP000037751">
    <property type="component" value="Unassembled WGS sequence"/>
</dbReference>
<evidence type="ECO:0000256" key="13">
    <source>
        <dbReference type="ARBA" id="ARBA00044712"/>
    </source>
</evidence>
<dbReference type="GO" id="GO:0004482">
    <property type="term" value="F:mRNA 5'-cap (guanine-N7-)-methyltransferase activity"/>
    <property type="evidence" value="ECO:0007669"/>
    <property type="project" value="UniProtKB-EC"/>
</dbReference>
<evidence type="ECO:0000256" key="9">
    <source>
        <dbReference type="ARBA" id="ARBA00023042"/>
    </source>
</evidence>
<dbReference type="InterPro" id="IPR016899">
    <property type="entry name" value="mRNA_G-N7_MeTrfase_euk"/>
</dbReference>
<organism evidence="20 21">
    <name type="scientific">Malassezia pachydermatis</name>
    <dbReference type="NCBI Taxonomy" id="77020"/>
    <lineage>
        <taxon>Eukaryota</taxon>
        <taxon>Fungi</taxon>
        <taxon>Dikarya</taxon>
        <taxon>Basidiomycota</taxon>
        <taxon>Ustilaginomycotina</taxon>
        <taxon>Malasseziomycetes</taxon>
        <taxon>Malasseziales</taxon>
        <taxon>Malasseziaceae</taxon>
        <taxon>Malassezia</taxon>
    </lineage>
</organism>
<dbReference type="InterPro" id="IPR039753">
    <property type="entry name" value="RG7MT1"/>
</dbReference>
<dbReference type="PROSITE" id="PS51562">
    <property type="entry name" value="RNA_CAP0_MT"/>
    <property type="match status" value="1"/>
</dbReference>
<feature type="site" description="mRNA cap binding" evidence="17">
    <location>
        <position position="184"/>
    </location>
</feature>
<dbReference type="PIRSF" id="PIRSF028762">
    <property type="entry name" value="ABD1"/>
    <property type="match status" value="1"/>
</dbReference>
<evidence type="ECO:0000313" key="21">
    <source>
        <dbReference type="Proteomes" id="UP000037751"/>
    </source>
</evidence>
<feature type="domain" description="MRNA cap 0 methyltransferase" evidence="19">
    <location>
        <begin position="113"/>
        <end position="398"/>
    </location>
</feature>
<evidence type="ECO:0000256" key="15">
    <source>
        <dbReference type="PIRNR" id="PIRNR028762"/>
    </source>
</evidence>
<keyword evidence="6 15" id="KW-0808">Transferase</keyword>
<keyword evidence="10 15" id="KW-0539">Nucleus</keyword>
<sequence length="413" mass="47666">MAYDPLKDPDTFKSFDVHKDQAEHASEASSSSKPRPYAPTWRVSEPKSVAVPITSDEIEQFKRRSRNPLRDDTQEFQLPVRRKRQDSETGDSSMVAMHYNQRREVGRDAREYSPIIPLKRFNNWIKSALIAMYAHSSGTRGKGGRVLDLGCGKGGDLRKWDRQRPAHMVMIDLATISVEQAQDRYKEGNYRWPADFFTFDCFRRPLQDVVPMALLEPKFDTVTMQFCLHYGWDTEESARTMLSNVSKWLRPGGTFIGTIPDEETLFARLDAQPEVTDLSFGNENYRIEFEERHESGEKPFGNKYRFWLEDAVDDVPEYVVDWATFERLAKEYGMQLIYKARFDQILSDGYANKNLRQLLERMQVIDPNMAAAGIVTPAMPPAMWEACSMYMDTDSTALYLGFAFERIVTDDDP</sequence>